<dbReference type="GO" id="GO:0060326">
    <property type="term" value="P:cell chemotaxis"/>
    <property type="evidence" value="ECO:0007669"/>
    <property type="project" value="TreeGrafter"/>
</dbReference>
<evidence type="ECO:0000259" key="9">
    <source>
        <dbReference type="PROSITE" id="PS50262"/>
    </source>
</evidence>
<dbReference type="PANTHER" id="PTHR10489:SF946">
    <property type="entry name" value="LEUKOTRIENE B4 RECEPTOR 1-LIKE"/>
    <property type="match status" value="1"/>
</dbReference>
<name>A0A3Q3JXD1_MONAL</name>
<comment type="subcellular location">
    <subcellularLocation>
        <location evidence="1">Membrane</location>
    </subcellularLocation>
</comment>
<dbReference type="GO" id="GO:0016493">
    <property type="term" value="F:C-C chemokine receptor activity"/>
    <property type="evidence" value="ECO:0007669"/>
    <property type="project" value="TreeGrafter"/>
</dbReference>
<evidence type="ECO:0000256" key="6">
    <source>
        <dbReference type="ARBA" id="ARBA00023170"/>
    </source>
</evidence>
<evidence type="ECO:0000256" key="4">
    <source>
        <dbReference type="ARBA" id="ARBA00023040"/>
    </source>
</evidence>
<dbReference type="GO" id="GO:0007204">
    <property type="term" value="P:positive regulation of cytosolic calcium ion concentration"/>
    <property type="evidence" value="ECO:0007669"/>
    <property type="project" value="TreeGrafter"/>
</dbReference>
<evidence type="ECO:0000256" key="3">
    <source>
        <dbReference type="ARBA" id="ARBA00022989"/>
    </source>
</evidence>
<keyword evidence="11" id="KW-1185">Reference proteome</keyword>
<keyword evidence="2 8" id="KW-0812">Transmembrane</keyword>
<feature type="transmembrane region" description="Helical" evidence="8">
    <location>
        <begin position="183"/>
        <end position="205"/>
    </location>
</feature>
<keyword evidence="3 8" id="KW-1133">Transmembrane helix</keyword>
<dbReference type="GO" id="GO:0006955">
    <property type="term" value="P:immune response"/>
    <property type="evidence" value="ECO:0007669"/>
    <property type="project" value="TreeGrafter"/>
</dbReference>
<proteinExistence type="predicted"/>
<dbReference type="Proteomes" id="UP000261600">
    <property type="component" value="Unplaced"/>
</dbReference>
<keyword evidence="4" id="KW-0297">G-protein coupled receptor</keyword>
<dbReference type="SUPFAM" id="SSF81321">
    <property type="entry name" value="Family A G protein-coupled receptor-like"/>
    <property type="match status" value="1"/>
</dbReference>
<feature type="domain" description="G-protein coupled receptors family 1 profile" evidence="9">
    <location>
        <begin position="44"/>
        <end position="247"/>
    </location>
</feature>
<evidence type="ECO:0000256" key="7">
    <source>
        <dbReference type="ARBA" id="ARBA00023224"/>
    </source>
</evidence>
<dbReference type="PRINTS" id="PR00237">
    <property type="entry name" value="GPCRRHODOPSN"/>
</dbReference>
<evidence type="ECO:0000313" key="11">
    <source>
        <dbReference type="Proteomes" id="UP000261600"/>
    </source>
</evidence>
<dbReference type="PANTHER" id="PTHR10489">
    <property type="entry name" value="CELL ADHESION MOLECULE"/>
    <property type="match status" value="1"/>
</dbReference>
<feature type="transmembrane region" description="Helical" evidence="8">
    <location>
        <begin position="100"/>
        <end position="121"/>
    </location>
</feature>
<sequence length="297" mass="33630">MEQLSPTEVASNISDGPPPLVSWDSSNLVPAVVLSLCFLLGVPGNIAVIILRPNWQNLSSLTQTLMMNLTVSDLLCLLTLPLWVYTLLYSWTFGLPACKLLAYLVYCSLYGSLLTATMLSVQRYLQVVYLQRRLAQTGKTKLMALFWVIVMILSTPMLVVRELATYGHWTHCKSNFFSRTQTIAMQLTEIIIGFICLSVVAFAYICLYRKVNQAALFDNPQMTRVLISITGTFFILWMPYHIINVISVTAIFLKNNDIGRAVLINKQMHLIPIHMHKRLHSHKRKAQPSEATWASCF</sequence>
<feature type="transmembrane region" description="Helical" evidence="8">
    <location>
        <begin position="28"/>
        <end position="53"/>
    </location>
</feature>
<dbReference type="Pfam" id="PF00001">
    <property type="entry name" value="7tm_1"/>
    <property type="match status" value="1"/>
</dbReference>
<evidence type="ECO:0000256" key="1">
    <source>
        <dbReference type="ARBA" id="ARBA00004370"/>
    </source>
</evidence>
<reference evidence="10" key="1">
    <citation type="submission" date="2025-08" db="UniProtKB">
        <authorList>
            <consortium name="Ensembl"/>
        </authorList>
    </citation>
    <scope>IDENTIFICATION</scope>
</reference>
<dbReference type="GO" id="GO:0019957">
    <property type="term" value="F:C-C chemokine binding"/>
    <property type="evidence" value="ECO:0007669"/>
    <property type="project" value="TreeGrafter"/>
</dbReference>
<feature type="transmembrane region" description="Helical" evidence="8">
    <location>
        <begin position="65"/>
        <end position="88"/>
    </location>
</feature>
<evidence type="ECO:0000313" key="10">
    <source>
        <dbReference type="Ensembl" id="ENSMALP00000024919.1"/>
    </source>
</evidence>
<dbReference type="InterPro" id="IPR050119">
    <property type="entry name" value="CCR1-9-like"/>
</dbReference>
<keyword evidence="7" id="KW-0807">Transducer</keyword>
<accession>A0A3Q3JXD1</accession>
<dbReference type="Gene3D" id="1.20.1070.10">
    <property type="entry name" value="Rhodopsin 7-helix transmembrane proteins"/>
    <property type="match status" value="1"/>
</dbReference>
<keyword evidence="6" id="KW-0675">Receptor</keyword>
<dbReference type="PROSITE" id="PS50262">
    <property type="entry name" value="G_PROTEIN_RECEP_F1_2"/>
    <property type="match status" value="1"/>
</dbReference>
<protein>
    <recommendedName>
        <fullName evidence="9">G-protein coupled receptors family 1 profile domain-containing protein</fullName>
    </recommendedName>
</protein>
<feature type="transmembrane region" description="Helical" evidence="8">
    <location>
        <begin position="142"/>
        <end position="160"/>
    </location>
</feature>
<dbReference type="GO" id="GO:0019722">
    <property type="term" value="P:calcium-mediated signaling"/>
    <property type="evidence" value="ECO:0007669"/>
    <property type="project" value="TreeGrafter"/>
</dbReference>
<feature type="transmembrane region" description="Helical" evidence="8">
    <location>
        <begin position="225"/>
        <end position="253"/>
    </location>
</feature>
<evidence type="ECO:0000256" key="5">
    <source>
        <dbReference type="ARBA" id="ARBA00023136"/>
    </source>
</evidence>
<dbReference type="InterPro" id="IPR017452">
    <property type="entry name" value="GPCR_Rhodpsn_7TM"/>
</dbReference>
<evidence type="ECO:0000256" key="8">
    <source>
        <dbReference type="SAM" id="Phobius"/>
    </source>
</evidence>
<dbReference type="GO" id="GO:0009897">
    <property type="term" value="C:external side of plasma membrane"/>
    <property type="evidence" value="ECO:0007669"/>
    <property type="project" value="TreeGrafter"/>
</dbReference>
<keyword evidence="5 8" id="KW-0472">Membrane</keyword>
<organism evidence="10 11">
    <name type="scientific">Monopterus albus</name>
    <name type="common">Swamp eel</name>
    <dbReference type="NCBI Taxonomy" id="43700"/>
    <lineage>
        <taxon>Eukaryota</taxon>
        <taxon>Metazoa</taxon>
        <taxon>Chordata</taxon>
        <taxon>Craniata</taxon>
        <taxon>Vertebrata</taxon>
        <taxon>Euteleostomi</taxon>
        <taxon>Actinopterygii</taxon>
        <taxon>Neopterygii</taxon>
        <taxon>Teleostei</taxon>
        <taxon>Neoteleostei</taxon>
        <taxon>Acanthomorphata</taxon>
        <taxon>Anabantaria</taxon>
        <taxon>Synbranchiformes</taxon>
        <taxon>Synbranchidae</taxon>
        <taxon>Monopterus</taxon>
    </lineage>
</organism>
<reference evidence="10" key="2">
    <citation type="submission" date="2025-09" db="UniProtKB">
        <authorList>
            <consortium name="Ensembl"/>
        </authorList>
    </citation>
    <scope>IDENTIFICATION</scope>
</reference>
<dbReference type="Ensembl" id="ENSMALT00000025389.1">
    <property type="protein sequence ID" value="ENSMALP00000024919.1"/>
    <property type="gene ID" value="ENSMALG00000017344.1"/>
</dbReference>
<dbReference type="AlphaFoldDB" id="A0A3Q3JXD1"/>
<dbReference type="InterPro" id="IPR000276">
    <property type="entry name" value="GPCR_Rhodpsn"/>
</dbReference>
<evidence type="ECO:0000256" key="2">
    <source>
        <dbReference type="ARBA" id="ARBA00022692"/>
    </source>
</evidence>